<dbReference type="InterPro" id="IPR036515">
    <property type="entry name" value="Transposase_17_sf"/>
</dbReference>
<dbReference type="EMBL" id="VMGI01000068">
    <property type="protein sequence ID" value="TSC92367.1"/>
    <property type="molecule type" value="Genomic_DNA"/>
</dbReference>
<dbReference type="Gene3D" id="3.30.70.1290">
    <property type="entry name" value="Transposase IS200-like"/>
    <property type="match status" value="1"/>
</dbReference>
<dbReference type="PANTHER" id="PTHR34322">
    <property type="entry name" value="TRANSPOSASE, Y1_TNP DOMAIN-CONTAINING"/>
    <property type="match status" value="1"/>
</dbReference>
<dbReference type="GO" id="GO:0006313">
    <property type="term" value="P:DNA transposition"/>
    <property type="evidence" value="ECO:0007669"/>
    <property type="project" value="InterPro"/>
</dbReference>
<dbReference type="Proteomes" id="UP000315589">
    <property type="component" value="Unassembled WGS sequence"/>
</dbReference>
<proteinExistence type="predicted"/>
<evidence type="ECO:0000313" key="3">
    <source>
        <dbReference type="Proteomes" id="UP000315589"/>
    </source>
</evidence>
<sequence length="147" mass="18123">MRQQCLATDNYYHILNRSIAKFNIFNNDIEFQRILDTFVYYRQLNPPLRFSWFYEQSKKKLIDQIDNDNLVDILCYCLMPTHFHLILKQNIDDGISKYMSKVENSYTRYFNIKHKRKGPLWESRFLFRSYKKILIRKLHRIVKIIIF</sequence>
<dbReference type="SMART" id="SM01321">
    <property type="entry name" value="Y1_Tnp"/>
    <property type="match status" value="1"/>
</dbReference>
<feature type="domain" description="Transposase IS200-like" evidence="1">
    <location>
        <begin position="7"/>
        <end position="139"/>
    </location>
</feature>
<organism evidence="2 3">
    <name type="scientific">Candidatus Berkelbacteria bacterium Licking1014_85</name>
    <dbReference type="NCBI Taxonomy" id="2017148"/>
    <lineage>
        <taxon>Bacteria</taxon>
        <taxon>Candidatus Berkelbacteria</taxon>
    </lineage>
</organism>
<dbReference type="SUPFAM" id="SSF143422">
    <property type="entry name" value="Transposase IS200-like"/>
    <property type="match status" value="1"/>
</dbReference>
<dbReference type="Pfam" id="PF01797">
    <property type="entry name" value="Y1_Tnp"/>
    <property type="match status" value="1"/>
</dbReference>
<evidence type="ECO:0000313" key="2">
    <source>
        <dbReference type="EMBL" id="TSC92367.1"/>
    </source>
</evidence>
<dbReference type="GO" id="GO:0003677">
    <property type="term" value="F:DNA binding"/>
    <property type="evidence" value="ECO:0007669"/>
    <property type="project" value="InterPro"/>
</dbReference>
<dbReference type="AlphaFoldDB" id="A0A554LHP4"/>
<reference evidence="2 3" key="1">
    <citation type="submission" date="2017-07" db="EMBL/GenBank/DDBJ databases">
        <title>Mechanisms for carbon and nitrogen cycling indicate functional differentiation within the Candidate Phyla Radiation.</title>
        <authorList>
            <person name="Danczak R.E."/>
            <person name="Johnston M.D."/>
            <person name="Kenah C."/>
            <person name="Slattery M."/>
            <person name="Wrighton K.C."/>
            <person name="Wilkins M.J."/>
        </authorList>
    </citation>
    <scope>NUCLEOTIDE SEQUENCE [LARGE SCALE GENOMIC DNA]</scope>
    <source>
        <strain evidence="2">Licking1014_85</strain>
    </source>
</reference>
<comment type="caution">
    <text evidence="2">The sequence shown here is derived from an EMBL/GenBank/DDBJ whole genome shotgun (WGS) entry which is preliminary data.</text>
</comment>
<evidence type="ECO:0000259" key="1">
    <source>
        <dbReference type="SMART" id="SM01321"/>
    </source>
</evidence>
<gene>
    <name evidence="2" type="ORF">CEN91_480</name>
</gene>
<protein>
    <recommendedName>
        <fullName evidence="1">Transposase IS200-like domain-containing protein</fullName>
    </recommendedName>
</protein>
<dbReference type="InterPro" id="IPR002686">
    <property type="entry name" value="Transposase_17"/>
</dbReference>
<accession>A0A554LHP4</accession>
<dbReference type="GO" id="GO:0004803">
    <property type="term" value="F:transposase activity"/>
    <property type="evidence" value="ECO:0007669"/>
    <property type="project" value="InterPro"/>
</dbReference>
<name>A0A554LHP4_9BACT</name>
<dbReference type="PANTHER" id="PTHR34322:SF2">
    <property type="entry name" value="TRANSPOSASE IS200-LIKE DOMAIN-CONTAINING PROTEIN"/>
    <property type="match status" value="1"/>
</dbReference>